<comment type="caution">
    <text evidence="2">The sequence shown here is derived from an EMBL/GenBank/DDBJ whole genome shotgun (WGS) entry which is preliminary data.</text>
</comment>
<dbReference type="Proteomes" id="UP000094580">
    <property type="component" value="Unassembled WGS sequence"/>
</dbReference>
<protein>
    <recommendedName>
        <fullName evidence="1">Regulatory protein YycH-like domain-containing protein</fullName>
    </recommendedName>
</protein>
<feature type="domain" description="Regulatory protein YycH-like" evidence="1">
    <location>
        <begin position="36"/>
        <end position="251"/>
    </location>
</feature>
<dbReference type="InterPro" id="IPR018604">
    <property type="entry name" value="YycI-like"/>
</dbReference>
<sequence length="265" mass="31212">MDWSRIKTIFILTFLVLDLFLAIQYYQKRSSDQFDTMAESSIEDQLKENDITYVTLPKNSLKESYISGNSKDFSKKNFADRKGQNIQIYKDVLQSQLKKPVPIAETNKILFLENFVKEYVWNGGNYHYCQIDPTSKTIYFCQTYKDRVIYNIESSVVEIKYNDNNEIYGYRQRYLENLKEMIDKKNVQEALPAIKAIENLFVKDELKPSDRITKVDFGYYTVIPLSNGVKFIAPAWHIVVNEKQDYFVNAIEGQIIKIDKEQWSE</sequence>
<evidence type="ECO:0000313" key="2">
    <source>
        <dbReference type="EMBL" id="ODG91807.1"/>
    </source>
</evidence>
<dbReference type="Pfam" id="PF09648">
    <property type="entry name" value="YycI"/>
    <property type="match status" value="1"/>
</dbReference>
<name>A0ABX2ZQX2_9BACI</name>
<accession>A0ABX2ZQX2</accession>
<dbReference type="RefSeq" id="WP_069033646.1">
    <property type="nucleotide sequence ID" value="NZ_MDKC01000013.1"/>
</dbReference>
<proteinExistence type="predicted"/>
<organism evidence="2 3">
    <name type="scientific">Gottfriedia luciferensis</name>
    <dbReference type="NCBI Taxonomy" id="178774"/>
    <lineage>
        <taxon>Bacteria</taxon>
        <taxon>Bacillati</taxon>
        <taxon>Bacillota</taxon>
        <taxon>Bacilli</taxon>
        <taxon>Bacillales</taxon>
        <taxon>Bacillaceae</taxon>
        <taxon>Gottfriedia</taxon>
    </lineage>
</organism>
<evidence type="ECO:0000313" key="3">
    <source>
        <dbReference type="Proteomes" id="UP000094580"/>
    </source>
</evidence>
<evidence type="ECO:0000259" key="1">
    <source>
        <dbReference type="Pfam" id="PF09648"/>
    </source>
</evidence>
<keyword evidence="3" id="KW-1185">Reference proteome</keyword>
<dbReference type="EMBL" id="MDKC01000013">
    <property type="protein sequence ID" value="ODG91807.1"/>
    <property type="molecule type" value="Genomic_DNA"/>
</dbReference>
<gene>
    <name evidence="2" type="ORF">BED47_04795</name>
</gene>
<reference evidence="2 3" key="1">
    <citation type="submission" date="2016-07" db="EMBL/GenBank/DDBJ databases">
        <authorList>
            <person name="Townsley L."/>
            <person name="Shank E.A."/>
        </authorList>
    </citation>
    <scope>NUCLEOTIDE SEQUENCE [LARGE SCALE GENOMIC DNA]</scope>
    <source>
        <strain evidence="2 3">CH01</strain>
    </source>
</reference>
<dbReference type="Gene3D" id="2.40.128.690">
    <property type="entry name" value="YycH protein, domain 3-like"/>
    <property type="match status" value="1"/>
</dbReference>